<dbReference type="RefSeq" id="WP_390470205.1">
    <property type="nucleotide sequence ID" value="NZ_BAABXL010000001.1"/>
</dbReference>
<organism evidence="1 2">
    <name type="scientific">Enterocloster alcoholdehydrogenati</name>
    <dbReference type="NCBI Taxonomy" id="2547410"/>
    <lineage>
        <taxon>Bacteria</taxon>
        <taxon>Bacillati</taxon>
        <taxon>Bacillota</taxon>
        <taxon>Clostridia</taxon>
        <taxon>Lachnospirales</taxon>
        <taxon>Lachnospiraceae</taxon>
        <taxon>Enterocloster</taxon>
    </lineage>
</organism>
<sequence length="45" mass="5678">MQMRFLRKKWEKWASPDGTIYQRNYWTNGTDYYYHGEGIEEFFPH</sequence>
<keyword evidence="2" id="KW-1185">Reference proteome</keyword>
<name>A0ABQ0AZG6_9FIRM</name>
<comment type="caution">
    <text evidence="1">The sequence shown here is derived from an EMBL/GenBank/DDBJ whole genome shotgun (WGS) entry which is preliminary data.</text>
</comment>
<dbReference type="Proteomes" id="UP001600894">
    <property type="component" value="Unassembled WGS sequence"/>
</dbReference>
<protein>
    <submittedName>
        <fullName evidence="1">Uncharacterized protein</fullName>
    </submittedName>
</protein>
<reference evidence="1 2" key="1">
    <citation type="submission" date="2024-04" db="EMBL/GenBank/DDBJ databases">
        <title>Defined microbial consortia suppress multidrug-resistant proinflammatory Enterobacteriaceae via ecological control.</title>
        <authorList>
            <person name="Furuichi M."/>
            <person name="Kawaguchi T."/>
            <person name="Pust M."/>
            <person name="Yasuma K."/>
            <person name="Plichta D."/>
            <person name="Hasegawa N."/>
            <person name="Ohya T."/>
            <person name="Bhattarai S."/>
            <person name="Sasajima S."/>
            <person name="Aoto Y."/>
            <person name="Tuganbaev T."/>
            <person name="Yaginuma M."/>
            <person name="Ueda M."/>
            <person name="Okahashi N."/>
            <person name="Amafuji K."/>
            <person name="Kiridooshi Y."/>
            <person name="Sugita K."/>
            <person name="Strazar M."/>
            <person name="Skelly A."/>
            <person name="Suda W."/>
            <person name="Hattori M."/>
            <person name="Nakamoto N."/>
            <person name="Caballero S."/>
            <person name="Norman J."/>
            <person name="Olle B."/>
            <person name="Tanoue T."/>
            <person name="Arita M."/>
            <person name="Bucci V."/>
            <person name="Atarashi K."/>
            <person name="Xavier R."/>
            <person name="Honda K."/>
        </authorList>
    </citation>
    <scope>NUCLEOTIDE SEQUENCE [LARGE SCALE GENOMIC DNA]</scope>
    <source>
        <strain evidence="2">f13</strain>
    </source>
</reference>
<dbReference type="EMBL" id="BAABXL010000001">
    <property type="protein sequence ID" value="GAA6269425.1"/>
    <property type="molecule type" value="Genomic_DNA"/>
</dbReference>
<gene>
    <name evidence="1" type="ORF">F130042H8_24850</name>
</gene>
<accession>A0ABQ0AZG6</accession>
<proteinExistence type="predicted"/>
<evidence type="ECO:0000313" key="2">
    <source>
        <dbReference type="Proteomes" id="UP001600894"/>
    </source>
</evidence>
<evidence type="ECO:0000313" key="1">
    <source>
        <dbReference type="EMBL" id="GAA6269425.1"/>
    </source>
</evidence>